<dbReference type="SUPFAM" id="SSF47384">
    <property type="entry name" value="Homodimeric domain of signal transducing histidine kinase"/>
    <property type="match status" value="1"/>
</dbReference>
<dbReference type="EMBL" id="FXSZ01000002">
    <property type="protein sequence ID" value="SMO46026.1"/>
    <property type="molecule type" value="Genomic_DNA"/>
</dbReference>
<evidence type="ECO:0000256" key="2">
    <source>
        <dbReference type="ARBA" id="ARBA00012438"/>
    </source>
</evidence>
<dbReference type="GO" id="GO:0005886">
    <property type="term" value="C:plasma membrane"/>
    <property type="evidence" value="ECO:0007669"/>
    <property type="project" value="TreeGrafter"/>
</dbReference>
<dbReference type="Gene3D" id="3.30.565.10">
    <property type="entry name" value="Histidine kinase-like ATPase, C-terminal domain"/>
    <property type="match status" value="1"/>
</dbReference>
<dbReference type="GO" id="GO:0000155">
    <property type="term" value="F:phosphorelay sensor kinase activity"/>
    <property type="evidence" value="ECO:0007669"/>
    <property type="project" value="InterPro"/>
</dbReference>
<keyword evidence="5 9" id="KW-0418">Kinase</keyword>
<feature type="domain" description="Histidine kinase" evidence="8">
    <location>
        <begin position="228"/>
        <end position="442"/>
    </location>
</feature>
<dbReference type="InterPro" id="IPR050351">
    <property type="entry name" value="BphY/WalK/GraS-like"/>
</dbReference>
<evidence type="ECO:0000256" key="3">
    <source>
        <dbReference type="ARBA" id="ARBA00022553"/>
    </source>
</evidence>
<dbReference type="CDD" id="cd00082">
    <property type="entry name" value="HisKA"/>
    <property type="match status" value="1"/>
</dbReference>
<dbReference type="SMART" id="SM00388">
    <property type="entry name" value="HisKA"/>
    <property type="match status" value="1"/>
</dbReference>
<evidence type="ECO:0000256" key="5">
    <source>
        <dbReference type="ARBA" id="ARBA00022777"/>
    </source>
</evidence>
<sequence length="447" mass="51479">MCIVKLLSKLTLFITLSKLAIVVLFVTLLPSLVERIAFQYTNYYLQEQKKKVLKVVARNGVEFYLGGEQSYGSYTMLKEEYIALEPASATKKLDTIGTAKRIVEQDTLTYRILSYTFKYHNQNYLLEIGKTTATINQYNNALQRVALYVLISLVIVTLLIDLSFTRYLLRPLGLIIKSKLHNRKFPFNEHIPPIKTSTKDFKYLDTSLIQLMDQINDAFEKEREFTANASHELMTPISILQNKIENLMLDQGVTDDMQHRLIEMMKTLNRLKKIVHSLLLISRIENEQFAKADVIHPNVLINEVMEELEHRLAEKDLHFKSNISSNVTLINLNHDLLFQLFYNLINNSIRYNKPQGSISVDELYIPNELYIIMVKDTGFGIPDADLDLIFNRFKKSNRSESEGYGLGLSIVKSIAHYHNLTISVESKVNQGTTFSIHFPIDMVKLKG</sequence>
<evidence type="ECO:0000256" key="6">
    <source>
        <dbReference type="ARBA" id="ARBA00023012"/>
    </source>
</evidence>
<keyword evidence="3" id="KW-0597">Phosphoprotein</keyword>
<dbReference type="Proteomes" id="UP000315971">
    <property type="component" value="Unassembled WGS sequence"/>
</dbReference>
<dbReference type="GO" id="GO:0004721">
    <property type="term" value="F:phosphoprotein phosphatase activity"/>
    <property type="evidence" value="ECO:0007669"/>
    <property type="project" value="TreeGrafter"/>
</dbReference>
<dbReference type="PRINTS" id="PR00344">
    <property type="entry name" value="BCTRLSENSOR"/>
</dbReference>
<keyword evidence="7" id="KW-0812">Transmembrane</keyword>
<dbReference type="InterPro" id="IPR036097">
    <property type="entry name" value="HisK_dim/P_sf"/>
</dbReference>
<evidence type="ECO:0000259" key="8">
    <source>
        <dbReference type="PROSITE" id="PS50109"/>
    </source>
</evidence>
<feature type="transmembrane region" description="Helical" evidence="7">
    <location>
        <begin position="12"/>
        <end position="33"/>
    </location>
</feature>
<dbReference type="SUPFAM" id="SSF55874">
    <property type="entry name" value="ATPase domain of HSP90 chaperone/DNA topoisomerase II/histidine kinase"/>
    <property type="match status" value="1"/>
</dbReference>
<accession>A0A521BFZ6</accession>
<dbReference type="InterPro" id="IPR004358">
    <property type="entry name" value="Sig_transdc_His_kin-like_C"/>
</dbReference>
<evidence type="ECO:0000313" key="9">
    <source>
        <dbReference type="EMBL" id="SMO46026.1"/>
    </source>
</evidence>
<protein>
    <recommendedName>
        <fullName evidence="2">histidine kinase</fullName>
        <ecNumber evidence="2">2.7.13.3</ecNumber>
    </recommendedName>
</protein>
<gene>
    <name evidence="9" type="ORF">SAMN06265350_102168</name>
</gene>
<dbReference type="Pfam" id="PF02518">
    <property type="entry name" value="HATPase_c"/>
    <property type="match status" value="1"/>
</dbReference>
<name>A0A521BFZ6_9SPHI</name>
<dbReference type="SMART" id="SM00387">
    <property type="entry name" value="HATPase_c"/>
    <property type="match status" value="1"/>
</dbReference>
<keyword evidence="7" id="KW-0472">Membrane</keyword>
<dbReference type="InterPro" id="IPR005467">
    <property type="entry name" value="His_kinase_dom"/>
</dbReference>
<dbReference type="Gene3D" id="1.10.287.130">
    <property type="match status" value="1"/>
</dbReference>
<keyword evidence="4" id="KW-0808">Transferase</keyword>
<comment type="catalytic activity">
    <reaction evidence="1">
        <text>ATP + protein L-histidine = ADP + protein N-phospho-L-histidine.</text>
        <dbReference type="EC" id="2.7.13.3"/>
    </reaction>
</comment>
<evidence type="ECO:0000256" key="7">
    <source>
        <dbReference type="SAM" id="Phobius"/>
    </source>
</evidence>
<keyword evidence="6" id="KW-0902">Two-component regulatory system</keyword>
<evidence type="ECO:0000313" key="10">
    <source>
        <dbReference type="Proteomes" id="UP000315971"/>
    </source>
</evidence>
<dbReference type="InterPro" id="IPR003594">
    <property type="entry name" value="HATPase_dom"/>
</dbReference>
<feature type="transmembrane region" description="Helical" evidence="7">
    <location>
        <begin position="145"/>
        <end position="169"/>
    </location>
</feature>
<reference evidence="9 10" key="1">
    <citation type="submission" date="2017-05" db="EMBL/GenBank/DDBJ databases">
        <authorList>
            <person name="Varghese N."/>
            <person name="Submissions S."/>
        </authorList>
    </citation>
    <scope>NUCLEOTIDE SEQUENCE [LARGE SCALE GENOMIC DNA]</scope>
    <source>
        <strain evidence="9 10">DSM 21342</strain>
    </source>
</reference>
<organism evidence="9 10">
    <name type="scientific">Solitalea koreensis</name>
    <dbReference type="NCBI Taxonomy" id="543615"/>
    <lineage>
        <taxon>Bacteria</taxon>
        <taxon>Pseudomonadati</taxon>
        <taxon>Bacteroidota</taxon>
        <taxon>Sphingobacteriia</taxon>
        <taxon>Sphingobacteriales</taxon>
        <taxon>Sphingobacteriaceae</taxon>
        <taxon>Solitalea</taxon>
    </lineage>
</organism>
<dbReference type="InterPro" id="IPR003661">
    <property type="entry name" value="HisK_dim/P_dom"/>
</dbReference>
<dbReference type="EC" id="2.7.13.3" evidence="2"/>
<dbReference type="PANTHER" id="PTHR45453">
    <property type="entry name" value="PHOSPHATE REGULON SENSOR PROTEIN PHOR"/>
    <property type="match status" value="1"/>
</dbReference>
<keyword evidence="7" id="KW-1133">Transmembrane helix</keyword>
<dbReference type="AlphaFoldDB" id="A0A521BFZ6"/>
<dbReference type="PROSITE" id="PS50109">
    <property type="entry name" value="HIS_KIN"/>
    <property type="match status" value="1"/>
</dbReference>
<keyword evidence="10" id="KW-1185">Reference proteome</keyword>
<evidence type="ECO:0000256" key="4">
    <source>
        <dbReference type="ARBA" id="ARBA00022679"/>
    </source>
</evidence>
<dbReference type="GO" id="GO:0016036">
    <property type="term" value="P:cellular response to phosphate starvation"/>
    <property type="evidence" value="ECO:0007669"/>
    <property type="project" value="TreeGrafter"/>
</dbReference>
<proteinExistence type="predicted"/>
<dbReference type="PANTHER" id="PTHR45453:SF1">
    <property type="entry name" value="PHOSPHATE REGULON SENSOR PROTEIN PHOR"/>
    <property type="match status" value="1"/>
</dbReference>
<dbReference type="Pfam" id="PF00512">
    <property type="entry name" value="HisKA"/>
    <property type="match status" value="1"/>
</dbReference>
<dbReference type="InterPro" id="IPR036890">
    <property type="entry name" value="HATPase_C_sf"/>
</dbReference>
<evidence type="ECO:0000256" key="1">
    <source>
        <dbReference type="ARBA" id="ARBA00000085"/>
    </source>
</evidence>